<organism evidence="5 6">
    <name type="scientific">Chelatococcus caeni</name>
    <dbReference type="NCBI Taxonomy" id="1348468"/>
    <lineage>
        <taxon>Bacteria</taxon>
        <taxon>Pseudomonadati</taxon>
        <taxon>Pseudomonadota</taxon>
        <taxon>Alphaproteobacteria</taxon>
        <taxon>Hyphomicrobiales</taxon>
        <taxon>Chelatococcaceae</taxon>
        <taxon>Chelatococcus</taxon>
    </lineage>
</organism>
<proteinExistence type="predicted"/>
<dbReference type="InterPro" id="IPR000182">
    <property type="entry name" value="GNAT_dom"/>
</dbReference>
<reference evidence="5 6" key="1">
    <citation type="submission" date="2020-08" db="EMBL/GenBank/DDBJ databases">
        <title>Genomic Encyclopedia of Type Strains, Phase IV (KMG-IV): sequencing the most valuable type-strain genomes for metagenomic binning, comparative biology and taxonomic classification.</title>
        <authorList>
            <person name="Goeker M."/>
        </authorList>
    </citation>
    <scope>NUCLEOTIDE SEQUENCE [LARGE SCALE GENOMIC DNA]</scope>
    <source>
        <strain evidence="5 6">DSM 103737</strain>
    </source>
</reference>
<sequence length="170" mass="17435">MPATAPASAVSIAFATPADAATVAALIAAMDAHYRPGEALPPAGDYRAMVAATLGEREGTRFVLASGADGAPLGLACIAVIRPGRDLKGLVYLKDLFVVEAARGRGLGRGLMAFIARFAADNGIGRIDFTTDRGNEGAQRLYAALGARAVEKVYYTLPGEQLAALAAEAS</sequence>
<dbReference type="AlphaFoldDB" id="A0A840C5Q6"/>
<evidence type="ECO:0000256" key="2">
    <source>
        <dbReference type="ARBA" id="ARBA00023315"/>
    </source>
</evidence>
<name>A0A840C5Q6_9HYPH</name>
<dbReference type="Proteomes" id="UP000577362">
    <property type="component" value="Unassembled WGS sequence"/>
</dbReference>
<keyword evidence="2" id="KW-0012">Acyltransferase</keyword>
<dbReference type="InterPro" id="IPR050832">
    <property type="entry name" value="Bact_Acetyltransf"/>
</dbReference>
<evidence type="ECO:0000256" key="3">
    <source>
        <dbReference type="SAM" id="SignalP"/>
    </source>
</evidence>
<evidence type="ECO:0000259" key="4">
    <source>
        <dbReference type="PROSITE" id="PS51186"/>
    </source>
</evidence>
<evidence type="ECO:0000313" key="6">
    <source>
        <dbReference type="Proteomes" id="UP000577362"/>
    </source>
</evidence>
<dbReference type="EMBL" id="JACIEN010000005">
    <property type="protein sequence ID" value="MBB4018938.1"/>
    <property type="molecule type" value="Genomic_DNA"/>
</dbReference>
<dbReference type="PROSITE" id="PS51186">
    <property type="entry name" value="GNAT"/>
    <property type="match status" value="1"/>
</dbReference>
<gene>
    <name evidence="5" type="ORF">GGR16_003985</name>
</gene>
<keyword evidence="3" id="KW-0732">Signal</keyword>
<dbReference type="PANTHER" id="PTHR43877">
    <property type="entry name" value="AMINOALKYLPHOSPHONATE N-ACETYLTRANSFERASE-RELATED-RELATED"/>
    <property type="match status" value="1"/>
</dbReference>
<evidence type="ECO:0000313" key="5">
    <source>
        <dbReference type="EMBL" id="MBB4018938.1"/>
    </source>
</evidence>
<dbReference type="Pfam" id="PF00583">
    <property type="entry name" value="Acetyltransf_1"/>
    <property type="match status" value="1"/>
</dbReference>
<comment type="caution">
    <text evidence="5">The sequence shown here is derived from an EMBL/GenBank/DDBJ whole genome shotgun (WGS) entry which is preliminary data.</text>
</comment>
<dbReference type="Gene3D" id="3.40.630.30">
    <property type="match status" value="1"/>
</dbReference>
<feature type="domain" description="N-acetyltransferase" evidence="4">
    <location>
        <begin position="10"/>
        <end position="168"/>
    </location>
</feature>
<feature type="signal peptide" evidence="3">
    <location>
        <begin position="1"/>
        <end position="20"/>
    </location>
</feature>
<dbReference type="RefSeq" id="WP_019402591.1">
    <property type="nucleotide sequence ID" value="NZ_JACIEN010000005.1"/>
</dbReference>
<keyword evidence="1 5" id="KW-0808">Transferase</keyword>
<evidence type="ECO:0000256" key="1">
    <source>
        <dbReference type="ARBA" id="ARBA00022679"/>
    </source>
</evidence>
<protein>
    <submittedName>
        <fullName evidence="5">GNAT superfamily N-acetyltransferase</fullName>
    </submittedName>
</protein>
<feature type="chain" id="PRO_5032537232" evidence="3">
    <location>
        <begin position="21"/>
        <end position="170"/>
    </location>
</feature>
<accession>A0A840C5Q6</accession>
<keyword evidence="6" id="KW-1185">Reference proteome</keyword>
<dbReference type="PANTHER" id="PTHR43877:SF2">
    <property type="entry name" value="AMINOALKYLPHOSPHONATE N-ACETYLTRANSFERASE-RELATED"/>
    <property type="match status" value="1"/>
</dbReference>
<dbReference type="GO" id="GO:0016747">
    <property type="term" value="F:acyltransferase activity, transferring groups other than amino-acyl groups"/>
    <property type="evidence" value="ECO:0007669"/>
    <property type="project" value="InterPro"/>
</dbReference>
<dbReference type="SUPFAM" id="SSF55729">
    <property type="entry name" value="Acyl-CoA N-acyltransferases (Nat)"/>
    <property type="match status" value="1"/>
</dbReference>
<dbReference type="InterPro" id="IPR016181">
    <property type="entry name" value="Acyl_CoA_acyltransferase"/>
</dbReference>
<dbReference type="CDD" id="cd04301">
    <property type="entry name" value="NAT_SF"/>
    <property type="match status" value="1"/>
</dbReference>